<evidence type="ECO:0000313" key="2">
    <source>
        <dbReference type="Proteomes" id="UP000225583"/>
    </source>
</evidence>
<accession>A0A1Z1LZN2</accession>
<proteinExistence type="predicted"/>
<organism evidence="1 2">
    <name type="scientific">Bacillus phage Deep-Purple</name>
    <dbReference type="NCBI Taxonomy" id="1873341"/>
    <lineage>
        <taxon>Viruses</taxon>
        <taxon>Duplodnaviria</taxon>
        <taxon>Heunggongvirae</taxon>
        <taxon>Uroviricota</taxon>
        <taxon>Caudoviricetes</taxon>
        <taxon>Deurplevirus</taxon>
        <taxon>Deurplevirus deeppurple</taxon>
    </lineage>
</organism>
<name>A0A1Z1LZN2_9CAUD</name>
<reference evidence="1 2" key="1">
    <citation type="submission" date="2017-05" db="EMBL/GenBank/DDBJ databases">
        <title>Complete Genome Sequence of Bacteriophage Deep-Purple infecting emetic Bacillus cereus.</title>
        <authorList>
            <person name="Hock L."/>
            <person name="Gillis A."/>
            <person name="Mahillon J."/>
        </authorList>
    </citation>
    <scope>NUCLEOTIDE SEQUENCE [LARGE SCALE GENOMIC DNA]</scope>
</reference>
<evidence type="ECO:0000313" key="1">
    <source>
        <dbReference type="EMBL" id="ARW58290.1"/>
    </source>
</evidence>
<keyword evidence="2" id="KW-1185">Reference proteome</keyword>
<gene>
    <name evidence="1" type="ORF">DeepPurple_gp039</name>
</gene>
<sequence length="161" mass="19196">MCLIKKLAHYDRKQANEFYRLFNAKLLEVFGQDHYYSEDELRMSFMEFMKDESYQEIINDILHDISPSDIPLTFDDITNLTPKRWKLCLRCGKPFLCYGNRNKSKTCYIVPYVRYRPSDTAGEGKFFKAVLDGYSACFMRGRIEKEQRRSKRNKEKLIEAI</sequence>
<dbReference type="EMBL" id="MF176161">
    <property type="protein sequence ID" value="ARW58290.1"/>
    <property type="molecule type" value="Genomic_DNA"/>
</dbReference>
<dbReference type="Proteomes" id="UP000225583">
    <property type="component" value="Segment"/>
</dbReference>
<protein>
    <submittedName>
        <fullName evidence="1">Uncharacterized protein</fullName>
    </submittedName>
</protein>